<feature type="domain" description="Metallo-beta-lactamase" evidence="1">
    <location>
        <begin position="149"/>
        <end position="316"/>
    </location>
</feature>
<proteinExistence type="predicted"/>
<dbReference type="Gene3D" id="3.30.70.20">
    <property type="match status" value="1"/>
</dbReference>
<gene>
    <name evidence="2" type="ORF">FVE85_6730</name>
</gene>
<evidence type="ECO:0000313" key="2">
    <source>
        <dbReference type="EMBL" id="KAA8499145.1"/>
    </source>
</evidence>
<dbReference type="SMART" id="SM00849">
    <property type="entry name" value="Lactamase_B"/>
    <property type="match status" value="1"/>
</dbReference>
<keyword evidence="3" id="KW-1185">Reference proteome</keyword>
<protein>
    <recommendedName>
        <fullName evidence="1">Metallo-beta-lactamase domain-containing protein</fullName>
    </recommendedName>
</protein>
<dbReference type="Pfam" id="PF00753">
    <property type="entry name" value="Lactamase_B"/>
    <property type="match status" value="1"/>
</dbReference>
<dbReference type="Pfam" id="PF13370">
    <property type="entry name" value="Fer4_13"/>
    <property type="match status" value="1"/>
</dbReference>
<dbReference type="EMBL" id="VRMN01000001">
    <property type="protein sequence ID" value="KAA8499145.1"/>
    <property type="molecule type" value="Genomic_DNA"/>
</dbReference>
<dbReference type="CDD" id="cd07727">
    <property type="entry name" value="YmaE-like_MBL-fold"/>
    <property type="match status" value="1"/>
</dbReference>
<dbReference type="PANTHER" id="PTHR42773:SF1">
    <property type="entry name" value="METALLO-BETA-LACTAMASE FAMILY PROTEIN"/>
    <property type="match status" value="1"/>
</dbReference>
<accession>A0A5J4Z730</accession>
<dbReference type="SUPFAM" id="SSF56281">
    <property type="entry name" value="Metallo-hydrolase/oxidoreductase"/>
    <property type="match status" value="1"/>
</dbReference>
<organism evidence="2 3">
    <name type="scientific">Porphyridium purpureum</name>
    <name type="common">Red alga</name>
    <name type="synonym">Porphyridium cruentum</name>
    <dbReference type="NCBI Taxonomy" id="35688"/>
    <lineage>
        <taxon>Eukaryota</taxon>
        <taxon>Rhodophyta</taxon>
        <taxon>Bangiophyceae</taxon>
        <taxon>Porphyridiales</taxon>
        <taxon>Porphyridiaceae</taxon>
        <taxon>Porphyridium</taxon>
    </lineage>
</organism>
<dbReference type="OrthoDB" id="17458at2759"/>
<evidence type="ECO:0000259" key="1">
    <source>
        <dbReference type="SMART" id="SM00849"/>
    </source>
</evidence>
<dbReference type="Gene3D" id="3.60.15.10">
    <property type="entry name" value="Ribonuclease Z/Hydroxyacylglutathione hydrolase-like"/>
    <property type="match status" value="1"/>
</dbReference>
<evidence type="ECO:0000313" key="3">
    <source>
        <dbReference type="Proteomes" id="UP000324585"/>
    </source>
</evidence>
<dbReference type="AlphaFoldDB" id="A0A5J4Z730"/>
<comment type="caution">
    <text evidence="2">The sequence shown here is derived from an EMBL/GenBank/DDBJ whole genome shotgun (WGS) entry which is preliminary data.</text>
</comment>
<reference evidence="3" key="1">
    <citation type="journal article" date="2019" name="Nat. Commun.">
        <title>Expansion of phycobilisome linker gene families in mesophilic red algae.</title>
        <authorList>
            <person name="Lee J."/>
            <person name="Kim D."/>
            <person name="Bhattacharya D."/>
            <person name="Yoon H.S."/>
        </authorList>
    </citation>
    <scope>NUCLEOTIDE SEQUENCE [LARGE SCALE GENOMIC DNA]</scope>
    <source>
        <strain evidence="3">CCMP 1328</strain>
    </source>
</reference>
<dbReference type="InterPro" id="IPR036866">
    <property type="entry name" value="RibonucZ/Hydroxyglut_hydro"/>
</dbReference>
<name>A0A5J4Z730_PORPP</name>
<dbReference type="InterPro" id="IPR001279">
    <property type="entry name" value="Metallo-B-lactamas"/>
</dbReference>
<dbReference type="OMA" id="RYCFSGD"/>
<dbReference type="PANTHER" id="PTHR42773">
    <property type="entry name" value="METALLO-BETA-LACTAMASE-RELATED"/>
    <property type="match status" value="1"/>
</dbReference>
<sequence length="343" mass="38652">MNANSMGGTMAFAVGLNANAARVTERQSRRARVAPTVVMKAAPKRHDVRLPANVPGDFFVDSTCINCDTCRWWAPKTFDHADGQSYVHRQPETAEERKLAFQALLACPTAPIHGARAPDELQAARRGIPMPTDVTGVFHNGYADEASFGACSYSLQYDGNVIMVDSPRFSPGLAANIESLVRPGGQVKYLFLSHRDDVGQHARWAKHFGLRRIIHETEIRARQGTDECEVVLRGEGPWSLEDGRFTIHWVPGHTEGCVSLYDPLRKVLFTGDHLAWSRREQTLAGFRHVCQMDWSRQMHSMEVVRALDVEWILPGHGRKFRFASEADKHRELDKLLVRMEQQK</sequence>
<dbReference type="Proteomes" id="UP000324585">
    <property type="component" value="Unassembled WGS sequence"/>
</dbReference>